<dbReference type="OrthoDB" id="9761532at2"/>
<dbReference type="PANTHER" id="PTHR43808:SF31">
    <property type="entry name" value="N-ACETYL-L-CITRULLINE DEACETYLASE"/>
    <property type="match status" value="1"/>
</dbReference>
<evidence type="ECO:0000256" key="4">
    <source>
        <dbReference type="ARBA" id="ARBA00022723"/>
    </source>
</evidence>
<keyword evidence="8" id="KW-0482">Metalloprotease</keyword>
<evidence type="ECO:0000256" key="3">
    <source>
        <dbReference type="ARBA" id="ARBA00022670"/>
    </source>
</evidence>
<dbReference type="GO" id="GO:0006526">
    <property type="term" value="P:L-arginine biosynthetic process"/>
    <property type="evidence" value="ECO:0007669"/>
    <property type="project" value="TreeGrafter"/>
</dbReference>
<dbReference type="GO" id="GO:0006508">
    <property type="term" value="P:proteolysis"/>
    <property type="evidence" value="ECO:0007669"/>
    <property type="project" value="UniProtKB-KW"/>
</dbReference>
<evidence type="ECO:0000313" key="9">
    <source>
        <dbReference type="EMBL" id="AKX34433.1"/>
    </source>
</evidence>
<accession>A0A0K1W2N3</accession>
<dbReference type="SUPFAM" id="SSF53187">
    <property type="entry name" value="Zn-dependent exopeptidases"/>
    <property type="match status" value="1"/>
</dbReference>
<dbReference type="InterPro" id="IPR036264">
    <property type="entry name" value="Bact_exopeptidase_dim_dom"/>
</dbReference>
<dbReference type="GO" id="GO:0008777">
    <property type="term" value="F:acetylornithine deacetylase activity"/>
    <property type="evidence" value="ECO:0007669"/>
    <property type="project" value="TreeGrafter"/>
</dbReference>
<keyword evidence="10" id="KW-1185">Reference proteome</keyword>
<dbReference type="GO" id="GO:0016805">
    <property type="term" value="F:dipeptidase activity"/>
    <property type="evidence" value="ECO:0007669"/>
    <property type="project" value="UniProtKB-KW"/>
</dbReference>
<sequence length="450" mass="51945">MEINKNLLLSDYFEKALEETKKIISIPSFRKEPKRGIPVNEDIKLVLKHCINLCASFGMKTYIDKTFKYGYADYGDSDKLFGIICHLDVVPPGNITEWINPPFEPIVKDDKLYGRGSFDDKGPTMMNLFALKYLIDNNFKPYYTIRVIFGTSEETTWECMEEYLKNEKTCDLGYVPDGHFPVVYAEKWISDVDIFGEFNSNFEIYGGEVYNAVNDLVSYKGENIDEIQNFLLKNNIDSYLENEVLYVKGISAHGSLPWKGVNATIWLLKALKEIKINHPLIDFVNDTLFEDYNMKKVFGNIEDETGFLTACNGIIRVNKNDFRFTLNIRIPCTFDPTNDVNKKLEEYLKKYNLKLKVNKMENRVFFSKESDVVKKIMSVYQEVTGDYKSQPIAIGGGTFAKSMPNMIAFGAEFNLEESTMHSYNEYVKIEELKKMLEIYTKSIVKLTKNS</sequence>
<dbReference type="InterPro" id="IPR050072">
    <property type="entry name" value="Peptidase_M20A"/>
</dbReference>
<evidence type="ECO:0000256" key="2">
    <source>
        <dbReference type="ARBA" id="ARBA00006247"/>
    </source>
</evidence>
<keyword evidence="7" id="KW-0224">Dipeptidase</keyword>
<dbReference type="RefSeq" id="WP_075058521.1">
    <property type="nucleotide sequence ID" value="NZ_CP012357.1"/>
</dbReference>
<dbReference type="GO" id="GO:0008270">
    <property type="term" value="F:zinc ion binding"/>
    <property type="evidence" value="ECO:0007669"/>
    <property type="project" value="InterPro"/>
</dbReference>
<evidence type="ECO:0000256" key="8">
    <source>
        <dbReference type="ARBA" id="ARBA00023049"/>
    </source>
</evidence>
<dbReference type="InterPro" id="IPR010964">
    <property type="entry name" value="M20A_pepV-rel"/>
</dbReference>
<protein>
    <submittedName>
        <fullName evidence="9">Dipeptidase PepV</fullName>
    </submittedName>
</protein>
<dbReference type="AlphaFoldDB" id="A0A0K1W2N3"/>
<reference evidence="9 10" key="1">
    <citation type="journal article" date="2015" name="Genome Announc.">
        <title>Complete Genome Sequence of Spiroplasma litorale TN-1T (DSM 21781), a Bacterium Isolated from a Green-Eyed Horsefly (Tabanus nigrovittatus).</title>
        <authorList>
            <person name="Lo W.S."/>
            <person name="Lai Y.C."/>
            <person name="Lien Y.W."/>
            <person name="Wang T.H."/>
            <person name="Kuo C.H."/>
        </authorList>
    </citation>
    <scope>NUCLEOTIDE SEQUENCE [LARGE SCALE GENOMIC DNA]</scope>
    <source>
        <strain evidence="9 10">TN-1</strain>
    </source>
</reference>
<keyword evidence="6" id="KW-0862">Zinc</keyword>
<dbReference type="Pfam" id="PF01546">
    <property type="entry name" value="Peptidase_M20"/>
    <property type="match status" value="1"/>
</dbReference>
<gene>
    <name evidence="9" type="primary">pepV</name>
    <name evidence="9" type="ORF">SLITO_v1c08140</name>
</gene>
<dbReference type="Gene3D" id="3.40.630.10">
    <property type="entry name" value="Zn peptidases"/>
    <property type="match status" value="1"/>
</dbReference>
<dbReference type="InterPro" id="IPR002933">
    <property type="entry name" value="Peptidase_M20"/>
</dbReference>
<dbReference type="STRING" id="216942.SLITO_v1c08140"/>
<dbReference type="PANTHER" id="PTHR43808">
    <property type="entry name" value="ACETYLORNITHINE DEACETYLASE"/>
    <property type="match status" value="1"/>
</dbReference>
<keyword evidence="5" id="KW-0378">Hydrolase</keyword>
<comment type="similarity">
    <text evidence="2">Belongs to the peptidase M20A family.</text>
</comment>
<proteinExistence type="inferred from homology"/>
<dbReference type="KEGG" id="sll:SLITO_v1c08140"/>
<dbReference type="Proteomes" id="UP000067476">
    <property type="component" value="Chromosome"/>
</dbReference>
<dbReference type="GO" id="GO:0008237">
    <property type="term" value="F:metallopeptidase activity"/>
    <property type="evidence" value="ECO:0007669"/>
    <property type="project" value="UniProtKB-KW"/>
</dbReference>
<dbReference type="PATRIC" id="fig|216942.3.peg.828"/>
<keyword evidence="3" id="KW-0645">Protease</keyword>
<evidence type="ECO:0000313" key="10">
    <source>
        <dbReference type="Proteomes" id="UP000067476"/>
    </source>
</evidence>
<organism evidence="9 10">
    <name type="scientific">Spiroplasma litorale</name>
    <dbReference type="NCBI Taxonomy" id="216942"/>
    <lineage>
        <taxon>Bacteria</taxon>
        <taxon>Bacillati</taxon>
        <taxon>Mycoplasmatota</taxon>
        <taxon>Mollicutes</taxon>
        <taxon>Entomoplasmatales</taxon>
        <taxon>Spiroplasmataceae</taxon>
        <taxon>Spiroplasma</taxon>
    </lineage>
</organism>
<keyword evidence="4" id="KW-0479">Metal-binding</keyword>
<evidence type="ECO:0000256" key="6">
    <source>
        <dbReference type="ARBA" id="ARBA00022833"/>
    </source>
</evidence>
<dbReference type="NCBIfam" id="TIGR01887">
    <property type="entry name" value="dipeptidaselike"/>
    <property type="match status" value="1"/>
</dbReference>
<name>A0A0K1W2N3_9MOLU</name>
<comment type="cofactor">
    <cofactor evidence="1">
        <name>Zn(2+)</name>
        <dbReference type="ChEBI" id="CHEBI:29105"/>
    </cofactor>
</comment>
<dbReference type="SUPFAM" id="SSF55031">
    <property type="entry name" value="Bacterial exopeptidase dimerisation domain"/>
    <property type="match status" value="1"/>
</dbReference>
<evidence type="ECO:0000256" key="5">
    <source>
        <dbReference type="ARBA" id="ARBA00022801"/>
    </source>
</evidence>
<dbReference type="EMBL" id="CP012357">
    <property type="protein sequence ID" value="AKX34433.1"/>
    <property type="molecule type" value="Genomic_DNA"/>
</dbReference>
<evidence type="ECO:0000256" key="7">
    <source>
        <dbReference type="ARBA" id="ARBA00022997"/>
    </source>
</evidence>
<dbReference type="Gene3D" id="3.30.70.360">
    <property type="match status" value="2"/>
</dbReference>
<evidence type="ECO:0000256" key="1">
    <source>
        <dbReference type="ARBA" id="ARBA00001947"/>
    </source>
</evidence>